<keyword evidence="2" id="KW-1185">Reference proteome</keyword>
<protein>
    <submittedName>
        <fullName evidence="1">Mitotic checkpoint serine/threonine-protein kinase BUB1</fullName>
    </submittedName>
</protein>
<keyword evidence="1" id="KW-0808">Transferase</keyword>
<dbReference type="EMBL" id="WJQU01000004">
    <property type="protein sequence ID" value="KAJ6634962.1"/>
    <property type="molecule type" value="Genomic_DNA"/>
</dbReference>
<evidence type="ECO:0000313" key="1">
    <source>
        <dbReference type="EMBL" id="KAJ6634962.1"/>
    </source>
</evidence>
<dbReference type="GO" id="GO:0000776">
    <property type="term" value="C:kinetochore"/>
    <property type="evidence" value="ECO:0007669"/>
    <property type="project" value="UniProtKB-ARBA"/>
</dbReference>
<comment type="caution">
    <text evidence="1">The sequence shown here is derived from an EMBL/GenBank/DDBJ whole genome shotgun (WGS) entry which is preliminary data.</text>
</comment>
<dbReference type="Proteomes" id="UP001151699">
    <property type="component" value="Chromosome C"/>
</dbReference>
<organism evidence="1 2">
    <name type="scientific">Pseudolycoriella hygida</name>
    <dbReference type="NCBI Taxonomy" id="35572"/>
    <lineage>
        <taxon>Eukaryota</taxon>
        <taxon>Metazoa</taxon>
        <taxon>Ecdysozoa</taxon>
        <taxon>Arthropoda</taxon>
        <taxon>Hexapoda</taxon>
        <taxon>Insecta</taxon>
        <taxon>Pterygota</taxon>
        <taxon>Neoptera</taxon>
        <taxon>Endopterygota</taxon>
        <taxon>Diptera</taxon>
        <taxon>Nematocera</taxon>
        <taxon>Sciaroidea</taxon>
        <taxon>Sciaridae</taxon>
        <taxon>Pseudolycoriella</taxon>
    </lineage>
</organism>
<proteinExistence type="predicted"/>
<dbReference type="InterPro" id="IPR015661">
    <property type="entry name" value="Bub1/Mad3"/>
</dbReference>
<dbReference type="AlphaFoldDB" id="A0A9Q0RWG4"/>
<name>A0A9Q0RWG4_9DIPT</name>
<sequence>MNFFADKTQFQKRIETDGFTCSEMQDGRPWSYQTDIFCIAGTIHVMLFGDYMQTNKKFGQWDIKSKLPRYLKKHIWSDLFTQFLNIKDIDHLPSLTEFKERIDDELYNMESELQAQIRTLKNILLGR</sequence>
<dbReference type="InterPro" id="IPR011009">
    <property type="entry name" value="Kinase-like_dom_sf"/>
</dbReference>
<reference evidence="1" key="1">
    <citation type="submission" date="2022-07" db="EMBL/GenBank/DDBJ databases">
        <authorList>
            <person name="Trinca V."/>
            <person name="Uliana J.V.C."/>
            <person name="Torres T.T."/>
            <person name="Ward R.J."/>
            <person name="Monesi N."/>
        </authorList>
    </citation>
    <scope>NUCLEOTIDE SEQUENCE</scope>
    <source>
        <strain evidence="1">HSMRA1968</strain>
        <tissue evidence="1">Whole embryos</tissue>
    </source>
</reference>
<dbReference type="GO" id="GO:0005634">
    <property type="term" value="C:nucleus"/>
    <property type="evidence" value="ECO:0007669"/>
    <property type="project" value="TreeGrafter"/>
</dbReference>
<keyword evidence="1" id="KW-0418">Kinase</keyword>
<dbReference type="GO" id="GO:0051754">
    <property type="term" value="P:meiotic sister chromatid cohesion, centromeric"/>
    <property type="evidence" value="ECO:0007669"/>
    <property type="project" value="TreeGrafter"/>
</dbReference>
<dbReference type="GO" id="GO:0004672">
    <property type="term" value="F:protein kinase activity"/>
    <property type="evidence" value="ECO:0007669"/>
    <property type="project" value="TreeGrafter"/>
</dbReference>
<evidence type="ECO:0000313" key="2">
    <source>
        <dbReference type="Proteomes" id="UP001151699"/>
    </source>
</evidence>
<dbReference type="GO" id="GO:0032991">
    <property type="term" value="C:protein-containing complex"/>
    <property type="evidence" value="ECO:0007669"/>
    <property type="project" value="UniProtKB-ARBA"/>
</dbReference>
<dbReference type="OrthoDB" id="248495at2759"/>
<dbReference type="GO" id="GO:0007094">
    <property type="term" value="P:mitotic spindle assembly checkpoint signaling"/>
    <property type="evidence" value="ECO:0007669"/>
    <property type="project" value="InterPro"/>
</dbReference>
<dbReference type="SUPFAM" id="SSF56112">
    <property type="entry name" value="Protein kinase-like (PK-like)"/>
    <property type="match status" value="1"/>
</dbReference>
<dbReference type="Gene3D" id="1.10.510.10">
    <property type="entry name" value="Transferase(Phosphotransferase) domain 1"/>
    <property type="match status" value="1"/>
</dbReference>
<feature type="non-terminal residue" evidence="1">
    <location>
        <position position="1"/>
    </location>
</feature>
<dbReference type="PANTHER" id="PTHR14030:SF4">
    <property type="entry name" value="BUB1 KINASE, ISOFORM A-RELATED"/>
    <property type="match status" value="1"/>
</dbReference>
<gene>
    <name evidence="1" type="primary">Bub1_0</name>
    <name evidence="1" type="ORF">Bhyg_13544</name>
</gene>
<accession>A0A9Q0RWG4</accession>
<dbReference type="PANTHER" id="PTHR14030">
    <property type="entry name" value="MITOTIC CHECKPOINT SERINE/THREONINE-PROTEIN KINASE BUB1"/>
    <property type="match status" value="1"/>
</dbReference>